<gene>
    <name evidence="1" type="ORF">CL6EHI_109470</name>
</gene>
<dbReference type="VEuPathDB" id="AmoebaDB:EHI5A_253000"/>
<evidence type="ECO:0000313" key="2">
    <source>
        <dbReference type="Proteomes" id="UP000078387"/>
    </source>
</evidence>
<comment type="caution">
    <text evidence="1">The sequence shown here is derived from an EMBL/GenBank/DDBJ whole genome shotgun (WGS) entry which is preliminary data.</text>
</comment>
<dbReference type="OMA" id="RCYLNIS"/>
<organism evidence="1 2">
    <name type="scientific">Entamoeba histolytica</name>
    <dbReference type="NCBI Taxonomy" id="5759"/>
    <lineage>
        <taxon>Eukaryota</taxon>
        <taxon>Amoebozoa</taxon>
        <taxon>Evosea</taxon>
        <taxon>Archamoebae</taxon>
        <taxon>Mastigamoebida</taxon>
        <taxon>Entamoebidae</taxon>
        <taxon>Entamoeba</taxon>
    </lineage>
</organism>
<reference evidence="1 2" key="1">
    <citation type="submission" date="2016-05" db="EMBL/GenBank/DDBJ databases">
        <title>First whole genome sequencing of Entamoeba histolytica HM1:IMSS-clone-6.</title>
        <authorList>
            <person name="Mukherjee Avik.K."/>
            <person name="Izumyama S."/>
            <person name="Nakada-Tsukui K."/>
            <person name="Nozaki T."/>
        </authorList>
    </citation>
    <scope>NUCLEOTIDE SEQUENCE [LARGE SCALE GENOMIC DNA]</scope>
    <source>
        <strain evidence="1 2">HM1:IMSS clone 6</strain>
    </source>
</reference>
<dbReference type="Proteomes" id="UP000078387">
    <property type="component" value="Unassembled WGS sequence"/>
</dbReference>
<proteinExistence type="predicted"/>
<protein>
    <submittedName>
        <fullName evidence="1">Uncharacterized protein</fullName>
    </submittedName>
</protein>
<accession>A0A5K1VIE4</accession>
<name>A0A5K1VIE4_ENTHI</name>
<dbReference type="VEuPathDB" id="AmoebaDB:KM1_322340"/>
<dbReference type="EMBL" id="BDEQ01000001">
    <property type="protein sequence ID" value="GAT99616.1"/>
    <property type="molecule type" value="Genomic_DNA"/>
</dbReference>
<evidence type="ECO:0000313" key="1">
    <source>
        <dbReference type="EMBL" id="GAT99616.1"/>
    </source>
</evidence>
<dbReference type="AlphaFoldDB" id="A0A5K1VIE4"/>
<dbReference type="VEuPathDB" id="AmoebaDB:EHI_109470"/>
<sequence length="391" mass="44764">MECKSTYFNGTFTMTSLKDYWNAKNFYIQQDSQITLDGYFHTREEFNIGKNSTIIWNGSVSFERLIKFETTPSLNQPQLIIWNSNRIHLYKPTTTPTYKGFEIINPGGNDQCFDVMSFNNNNALDFDKKSDNHYLPKDFDKGLGMKDGTAYLLSNKRLMRFCPNGIDLDKNVICTMIGTDYSPSYSGRGDYIFNYPHCPCDDNRTECTLNIKTSLTTVNFNMANISNTILHIDHNILLNNFEYAKQINVDDNVKLSINGGSPIKEYKQMLKINNFEITNIRKPSIIARFKYNSETNTLEIDGNNHIKHLSNQSNKPFNLIINGDLTCNSFVSDCIYYFTTSSISTTLTINGNGNNNIMIIDESITLINPFQNLDILLIQTINVKKIHIVLN</sequence>